<dbReference type="Proteomes" id="UP000335636">
    <property type="component" value="Unassembled WGS sequence"/>
</dbReference>
<feature type="compositionally biased region" description="Low complexity" evidence="1">
    <location>
        <begin position="994"/>
        <end position="1004"/>
    </location>
</feature>
<dbReference type="EMBL" id="CABDUW010001542">
    <property type="protein sequence ID" value="VTJ82481.1"/>
    <property type="molecule type" value="Genomic_DNA"/>
</dbReference>
<keyword evidence="4" id="KW-1185">Reference proteome</keyword>
<evidence type="ECO:0000256" key="2">
    <source>
        <dbReference type="SAM" id="Phobius"/>
    </source>
</evidence>
<feature type="transmembrane region" description="Helical" evidence="2">
    <location>
        <begin position="814"/>
        <end position="836"/>
    </location>
</feature>
<protein>
    <submittedName>
        <fullName evidence="3">Uncharacterized protein</fullName>
    </submittedName>
</protein>
<keyword evidence="2" id="KW-0472">Membrane</keyword>
<keyword evidence="2" id="KW-0812">Transmembrane</keyword>
<accession>A0A5E4CNB1</accession>
<name>A0A5E4CNB1_MARMO</name>
<proteinExistence type="predicted"/>
<comment type="caution">
    <text evidence="3">The sequence shown here is derived from an EMBL/GenBank/DDBJ whole genome shotgun (WGS) entry which is preliminary data.</text>
</comment>
<evidence type="ECO:0000313" key="4">
    <source>
        <dbReference type="Proteomes" id="UP000335636"/>
    </source>
</evidence>
<keyword evidence="2" id="KW-1133">Transmembrane helix</keyword>
<evidence type="ECO:0000256" key="1">
    <source>
        <dbReference type="SAM" id="MobiDB-lite"/>
    </source>
</evidence>
<feature type="transmembrane region" description="Helical" evidence="2">
    <location>
        <begin position="716"/>
        <end position="738"/>
    </location>
</feature>
<feature type="compositionally biased region" description="Basic and acidic residues" evidence="1">
    <location>
        <begin position="344"/>
        <end position="353"/>
    </location>
</feature>
<evidence type="ECO:0000313" key="3">
    <source>
        <dbReference type="EMBL" id="VTJ82481.1"/>
    </source>
</evidence>
<feature type="compositionally biased region" description="Polar residues" evidence="1">
    <location>
        <begin position="1147"/>
        <end position="1156"/>
    </location>
</feature>
<feature type="region of interest" description="Disordered" evidence="1">
    <location>
        <begin position="199"/>
        <end position="266"/>
    </location>
</feature>
<sequence>MGPRQRAVAAVLNSPVRFPLWRRARCRWRHRQPLACALRVPLRSPPGLTGSCEAVGIEVSAQQEAPHQVGHRRKRSLMVPSGCFFLCLFFPRTWGRCPGDGGETRSNAPGARSPALVGRLHKRVVVTPPGMARGLMAQVPAAEPRWWRQGGYQHWSLRSHTNNFTLKLTSATRPVLARSFMHTCSLPWPQRSGPPPLLWPCTGSALDLSPEAPSARPPPEDSSESSQGLAGYPSSPQKLRVPSGCQVGQGKPWALGTAAWPPSSSTLQPWEQAACWGLGASAPAEASSAQGRRGLLRLKQHLSGQAPHLLMALGPVGRGRGRPGLPGAHEEPGLRPGDQGPDPLGRRLQRDPNGEFSGQPRGAARTRRDAHCQGVLPCFSYWSGWAGTQAGDPTPGAAGVCAGQTGQALQEGTLPALDSGLNRQVRKHPEKLTGFSETGQGRDSAASGLHTVRNKVRGSGRATAACGAEERRPRPVSTRVRGRSAGSTCRRQHQGQGLFSSFLLFPATRQGYKDPGSGGPTPHSSLHLLLSPPPPSTSRTMTCCGCSGGCGSSCGGCGSSCGGCGSSCCKPVCCCVPACSCSSCGSCGGCKGGCGSCGGCKGGCGSCGGCKGGCGSCGGCKSSCCQSSCCKVRGSGRATAACGAEERRPRPVSTRVRGRSAGSTCRRQHQGQGLFSSFLLFPNHDLLWLLRGLWLQLWGLWLQLWGLWLQLLQARVLLCASLFLLQLWLLWGLQGGLWLLWGLQGGLWLLRRLQGGLWLLWGLQVQLLSIQLLQALLLPGQLLQVQLLQVQLLQTLLLLGLWVLLLPVQLLQALLLPVQLLQALLLFRLWVLLLPVQLLQALLLPVQLLQTLLLLRLWVLLLPVQLLRPHLLPLLSTGLPEVTTTSPAFHPLLSPPSLVGSVSTFLPLEKHVSRCRREAFLCTVQAQWGGLASRTSQEDWPPCHTASCSGLQHTLVQKQRVTSGWAEVAEEAARLQSVEGETHHRRGVAGQGLPATLAANPNNADCAGTWNSHSRARTPKMRERSWGGHRRAQKREAGVSTTGRRGASTLQVLWENMVTPLGSARKKCGSRCRKDLSAGEHYCTLDIAPATSPHKTGSGGPCSNDERAPESQQPGTKFPMSCPLDLPPRSEPRPAVSTKLTPKDTRSNTQKQENTK</sequence>
<feature type="transmembrane region" description="Helical" evidence="2">
    <location>
        <begin position="686"/>
        <end position="709"/>
    </location>
</feature>
<reference evidence="3" key="1">
    <citation type="submission" date="2019-04" db="EMBL/GenBank/DDBJ databases">
        <authorList>
            <person name="Alioto T."/>
            <person name="Alioto T."/>
        </authorList>
    </citation>
    <scope>NUCLEOTIDE SEQUENCE [LARGE SCALE GENOMIC DNA]</scope>
</reference>
<feature type="transmembrane region" description="Helical" evidence="2">
    <location>
        <begin position="790"/>
        <end position="808"/>
    </location>
</feature>
<feature type="region of interest" description="Disordered" evidence="1">
    <location>
        <begin position="459"/>
        <end position="487"/>
    </location>
</feature>
<feature type="region of interest" description="Disordered" evidence="1">
    <location>
        <begin position="994"/>
        <end position="1044"/>
    </location>
</feature>
<dbReference type="AlphaFoldDB" id="A0A5E4CNB1"/>
<feature type="region of interest" description="Disordered" evidence="1">
    <location>
        <begin position="1088"/>
        <end position="1156"/>
    </location>
</feature>
<feature type="region of interest" description="Disordered" evidence="1">
    <location>
        <begin position="313"/>
        <end position="368"/>
    </location>
</feature>
<organism evidence="3 4">
    <name type="scientific">Marmota monax</name>
    <name type="common">Woodchuck</name>
    <dbReference type="NCBI Taxonomy" id="9995"/>
    <lineage>
        <taxon>Eukaryota</taxon>
        <taxon>Metazoa</taxon>
        <taxon>Chordata</taxon>
        <taxon>Craniata</taxon>
        <taxon>Vertebrata</taxon>
        <taxon>Euteleostomi</taxon>
        <taxon>Mammalia</taxon>
        <taxon>Eutheria</taxon>
        <taxon>Euarchontoglires</taxon>
        <taxon>Glires</taxon>
        <taxon>Rodentia</taxon>
        <taxon>Sciuromorpha</taxon>
        <taxon>Sciuridae</taxon>
        <taxon>Xerinae</taxon>
        <taxon>Marmotini</taxon>
        <taxon>Marmota</taxon>
    </lineage>
</organism>
<feature type="region of interest" description="Disordered" evidence="1">
    <location>
        <begin position="433"/>
        <end position="452"/>
    </location>
</feature>
<gene>
    <name evidence="3" type="ORF">MONAX_5E020094</name>
</gene>